<protein>
    <recommendedName>
        <fullName evidence="3">cytochrome-c oxidase</fullName>
        <ecNumber evidence="3">7.1.1.9</ecNumber>
    </recommendedName>
    <alternativeName>
        <fullName evidence="14">Cytochrome aa3 subunit 2</fullName>
    </alternativeName>
</protein>
<keyword evidence="19" id="KW-1185">Reference proteome</keyword>
<keyword evidence="8" id="KW-1278">Translocase</keyword>
<accession>A0ABN1ET65</accession>
<dbReference type="SUPFAM" id="SSF81464">
    <property type="entry name" value="Cytochrome c oxidase subunit II-like, transmembrane region"/>
    <property type="match status" value="1"/>
</dbReference>
<dbReference type="InterPro" id="IPR045187">
    <property type="entry name" value="CcO_II"/>
</dbReference>
<dbReference type="PROSITE" id="PS50857">
    <property type="entry name" value="COX2_CUA"/>
    <property type="match status" value="1"/>
</dbReference>
<dbReference type="InterPro" id="IPR002429">
    <property type="entry name" value="CcO_II-like_C"/>
</dbReference>
<keyword evidence="11" id="KW-0186">Copper</keyword>
<feature type="transmembrane region" description="Helical" evidence="16">
    <location>
        <begin position="83"/>
        <end position="104"/>
    </location>
</feature>
<dbReference type="Gene3D" id="1.10.287.90">
    <property type="match status" value="1"/>
</dbReference>
<feature type="domain" description="Cytochrome oxidase subunit II copper A binding" evidence="17">
    <location>
        <begin position="112"/>
        <end position="254"/>
    </location>
</feature>
<comment type="function">
    <text evidence="13">Subunits I and II form the functional core of the enzyme complex. Electrons originating in cytochrome c are transferred via heme a and Cu(A) to the binuclear center formed by heme a3 and Cu(B).</text>
</comment>
<evidence type="ECO:0000256" key="10">
    <source>
        <dbReference type="ARBA" id="ARBA00022989"/>
    </source>
</evidence>
<comment type="similarity">
    <text evidence="2">Belongs to the cytochrome c oxidase subunit 2 family.</text>
</comment>
<dbReference type="RefSeq" id="WP_343894025.1">
    <property type="nucleotide sequence ID" value="NZ_BAAAFZ010000008.1"/>
</dbReference>
<feature type="transmembrane region" description="Helical" evidence="16">
    <location>
        <begin position="41"/>
        <end position="62"/>
    </location>
</feature>
<evidence type="ECO:0000256" key="12">
    <source>
        <dbReference type="ARBA" id="ARBA00023136"/>
    </source>
</evidence>
<keyword evidence="6 16" id="KW-0812">Transmembrane</keyword>
<comment type="caution">
    <text evidence="18">The sequence shown here is derived from an EMBL/GenBank/DDBJ whole genome shotgun (WGS) entry which is preliminary data.</text>
</comment>
<evidence type="ECO:0000256" key="4">
    <source>
        <dbReference type="ARBA" id="ARBA00022448"/>
    </source>
</evidence>
<evidence type="ECO:0000256" key="2">
    <source>
        <dbReference type="ARBA" id="ARBA00007866"/>
    </source>
</evidence>
<proteinExistence type="inferred from homology"/>
<gene>
    <name evidence="18" type="ORF">GCM10009416_09670</name>
</gene>
<evidence type="ECO:0000256" key="14">
    <source>
        <dbReference type="ARBA" id="ARBA00031399"/>
    </source>
</evidence>
<dbReference type="PANTHER" id="PTHR22888">
    <property type="entry name" value="CYTOCHROME C OXIDASE, SUBUNIT II"/>
    <property type="match status" value="1"/>
</dbReference>
<dbReference type="InterPro" id="IPR036257">
    <property type="entry name" value="Cyt_c_oxidase_su2_TM_sf"/>
</dbReference>
<evidence type="ECO:0000256" key="9">
    <source>
        <dbReference type="ARBA" id="ARBA00022982"/>
    </source>
</evidence>
<name>A0ABN1ET65_9PROT</name>
<evidence type="ECO:0000313" key="19">
    <source>
        <dbReference type="Proteomes" id="UP001501588"/>
    </source>
</evidence>
<evidence type="ECO:0000256" key="13">
    <source>
        <dbReference type="ARBA" id="ARBA00024688"/>
    </source>
</evidence>
<dbReference type="InterPro" id="IPR008972">
    <property type="entry name" value="Cupredoxin"/>
</dbReference>
<comment type="subcellular location">
    <subcellularLocation>
        <location evidence="1">Membrane</location>
        <topology evidence="1">Multi-pass membrane protein</topology>
    </subcellularLocation>
</comment>
<dbReference type="InterPro" id="IPR014222">
    <property type="entry name" value="Cyt_c_oxidase_su2"/>
</dbReference>
<evidence type="ECO:0000256" key="1">
    <source>
        <dbReference type="ARBA" id="ARBA00004141"/>
    </source>
</evidence>
<evidence type="ECO:0000313" key="18">
    <source>
        <dbReference type="EMBL" id="GAA0573066.1"/>
    </source>
</evidence>
<organism evidence="18 19">
    <name type="scientific">Craurococcus roseus</name>
    <dbReference type="NCBI Taxonomy" id="77585"/>
    <lineage>
        <taxon>Bacteria</taxon>
        <taxon>Pseudomonadati</taxon>
        <taxon>Pseudomonadota</taxon>
        <taxon>Alphaproteobacteria</taxon>
        <taxon>Acetobacterales</taxon>
        <taxon>Acetobacteraceae</taxon>
        <taxon>Craurococcus</taxon>
    </lineage>
</organism>
<dbReference type="Proteomes" id="UP001501588">
    <property type="component" value="Unassembled WGS sequence"/>
</dbReference>
<dbReference type="PRINTS" id="PR01166">
    <property type="entry name" value="CYCOXIDASEII"/>
</dbReference>
<evidence type="ECO:0000256" key="7">
    <source>
        <dbReference type="ARBA" id="ARBA00022723"/>
    </source>
</evidence>
<keyword evidence="4" id="KW-0813">Transport</keyword>
<evidence type="ECO:0000256" key="11">
    <source>
        <dbReference type="ARBA" id="ARBA00023008"/>
    </source>
</evidence>
<reference evidence="18 19" key="1">
    <citation type="journal article" date="2019" name="Int. J. Syst. Evol. Microbiol.">
        <title>The Global Catalogue of Microorganisms (GCM) 10K type strain sequencing project: providing services to taxonomists for standard genome sequencing and annotation.</title>
        <authorList>
            <consortium name="The Broad Institute Genomics Platform"/>
            <consortium name="The Broad Institute Genome Sequencing Center for Infectious Disease"/>
            <person name="Wu L."/>
            <person name="Ma J."/>
        </authorList>
    </citation>
    <scope>NUCLEOTIDE SEQUENCE [LARGE SCALE GENOMIC DNA]</scope>
    <source>
        <strain evidence="18 19">JCM 9933</strain>
    </source>
</reference>
<keyword evidence="9" id="KW-0249">Electron transport</keyword>
<sequence length="267" mass="30094">MAVALALVLIAVGSVVFHLLSPWWWTPIASNWQYIDQTIVITFWITGVVFVAVVLFMAYCVFRFRHRHGAKAAYEPENKRLEWWLTVATAVGVAAMLAPGLFVWNQFVTVPRDAVEIEVVGRQWQWSYRLPGEDGKLGTSDIRHIGLDNPLGLNPHDAAGQDDVVIEAEDLHLPIGKPVKVLLRSIDVLHDFYVPEFRAKMDMVPGSVTYFWFTPTRTGTFEVLCAELCGVGHAVMRGRVVVQSETEHAVWLNRQRTFAQLALAQAR</sequence>
<dbReference type="PANTHER" id="PTHR22888:SF9">
    <property type="entry name" value="CYTOCHROME C OXIDASE SUBUNIT 2"/>
    <property type="match status" value="1"/>
</dbReference>
<evidence type="ECO:0000256" key="3">
    <source>
        <dbReference type="ARBA" id="ARBA00012949"/>
    </source>
</evidence>
<evidence type="ECO:0000256" key="5">
    <source>
        <dbReference type="ARBA" id="ARBA00022660"/>
    </source>
</evidence>
<dbReference type="NCBIfam" id="TIGR02866">
    <property type="entry name" value="CoxB"/>
    <property type="match status" value="1"/>
</dbReference>
<keyword evidence="12 16" id="KW-0472">Membrane</keyword>
<dbReference type="SUPFAM" id="SSF49503">
    <property type="entry name" value="Cupredoxins"/>
    <property type="match status" value="1"/>
</dbReference>
<dbReference type="CDD" id="cd13919">
    <property type="entry name" value="CuRO_HCO_II_like_5"/>
    <property type="match status" value="1"/>
</dbReference>
<dbReference type="InterPro" id="IPR001505">
    <property type="entry name" value="Copper_CuA"/>
</dbReference>
<evidence type="ECO:0000256" key="8">
    <source>
        <dbReference type="ARBA" id="ARBA00022967"/>
    </source>
</evidence>
<keyword evidence="7" id="KW-0479">Metal-binding</keyword>
<dbReference type="Pfam" id="PF00116">
    <property type="entry name" value="COX2"/>
    <property type="match status" value="1"/>
</dbReference>
<keyword evidence="5" id="KW-0679">Respiratory chain</keyword>
<dbReference type="Gene3D" id="2.60.40.420">
    <property type="entry name" value="Cupredoxins - blue copper proteins"/>
    <property type="match status" value="1"/>
</dbReference>
<dbReference type="PROSITE" id="PS00078">
    <property type="entry name" value="COX2"/>
    <property type="match status" value="1"/>
</dbReference>
<keyword evidence="10 16" id="KW-1133">Transmembrane helix</keyword>
<evidence type="ECO:0000256" key="16">
    <source>
        <dbReference type="SAM" id="Phobius"/>
    </source>
</evidence>
<dbReference type="EMBL" id="BAAAFZ010000008">
    <property type="protein sequence ID" value="GAA0573066.1"/>
    <property type="molecule type" value="Genomic_DNA"/>
</dbReference>
<evidence type="ECO:0000256" key="6">
    <source>
        <dbReference type="ARBA" id="ARBA00022692"/>
    </source>
</evidence>
<evidence type="ECO:0000256" key="15">
    <source>
        <dbReference type="ARBA" id="ARBA00047816"/>
    </source>
</evidence>
<dbReference type="EC" id="7.1.1.9" evidence="3"/>
<comment type="catalytic activity">
    <reaction evidence="15">
        <text>4 Fe(II)-[cytochrome c] + O2 + 8 H(+)(in) = 4 Fe(III)-[cytochrome c] + 2 H2O + 4 H(+)(out)</text>
        <dbReference type="Rhea" id="RHEA:11436"/>
        <dbReference type="Rhea" id="RHEA-COMP:10350"/>
        <dbReference type="Rhea" id="RHEA-COMP:14399"/>
        <dbReference type="ChEBI" id="CHEBI:15377"/>
        <dbReference type="ChEBI" id="CHEBI:15378"/>
        <dbReference type="ChEBI" id="CHEBI:15379"/>
        <dbReference type="ChEBI" id="CHEBI:29033"/>
        <dbReference type="ChEBI" id="CHEBI:29034"/>
        <dbReference type="EC" id="7.1.1.9"/>
    </reaction>
</comment>
<evidence type="ECO:0000259" key="17">
    <source>
        <dbReference type="PROSITE" id="PS50857"/>
    </source>
</evidence>